<evidence type="ECO:0000313" key="1">
    <source>
        <dbReference type="EMBL" id="GAA3587312.1"/>
    </source>
</evidence>
<gene>
    <name evidence="1" type="ORF">GCM10022222_84970</name>
</gene>
<dbReference type="Proteomes" id="UP001500689">
    <property type="component" value="Unassembled WGS sequence"/>
</dbReference>
<reference evidence="2" key="1">
    <citation type="journal article" date="2019" name="Int. J. Syst. Evol. Microbiol.">
        <title>The Global Catalogue of Microorganisms (GCM) 10K type strain sequencing project: providing services to taxonomists for standard genome sequencing and annotation.</title>
        <authorList>
            <consortium name="The Broad Institute Genomics Platform"/>
            <consortium name="The Broad Institute Genome Sequencing Center for Infectious Disease"/>
            <person name="Wu L."/>
            <person name="Ma J."/>
        </authorList>
    </citation>
    <scope>NUCLEOTIDE SEQUENCE [LARGE SCALE GENOMIC DNA]</scope>
    <source>
        <strain evidence="2">JCM 16898</strain>
    </source>
</reference>
<name>A0ABP6YS10_9PSEU</name>
<accession>A0ABP6YS10</accession>
<protein>
    <submittedName>
        <fullName evidence="1">Uncharacterized protein</fullName>
    </submittedName>
</protein>
<dbReference type="EMBL" id="BAAAZN010000035">
    <property type="protein sequence ID" value="GAA3587312.1"/>
    <property type="molecule type" value="Genomic_DNA"/>
</dbReference>
<organism evidence="1 2">
    <name type="scientific">Amycolatopsis ultiminotia</name>
    <dbReference type="NCBI Taxonomy" id="543629"/>
    <lineage>
        <taxon>Bacteria</taxon>
        <taxon>Bacillati</taxon>
        <taxon>Actinomycetota</taxon>
        <taxon>Actinomycetes</taxon>
        <taxon>Pseudonocardiales</taxon>
        <taxon>Pseudonocardiaceae</taxon>
        <taxon>Amycolatopsis</taxon>
    </lineage>
</organism>
<evidence type="ECO:0000313" key="2">
    <source>
        <dbReference type="Proteomes" id="UP001500689"/>
    </source>
</evidence>
<keyword evidence="2" id="KW-1185">Reference proteome</keyword>
<proteinExistence type="predicted"/>
<sequence>MLAIWLVRKRAEAGFRGARSLRMSTEAVLCDLAATLDLGVTEAAVRARLDAAPPHEALPLVEVRRAFWTARDEHLPLGGAGSFFRGSTCAWLLVRW</sequence>
<comment type="caution">
    <text evidence="1">The sequence shown here is derived from an EMBL/GenBank/DDBJ whole genome shotgun (WGS) entry which is preliminary data.</text>
</comment>